<name>A0A0B7J174_9RICK</name>
<dbReference type="EMBL" id="LN794217">
    <property type="protein sequence ID" value="CEO17846.1"/>
    <property type="molecule type" value="Genomic_DNA"/>
</dbReference>
<reference evidence="2" key="2">
    <citation type="submission" date="2015-01" db="EMBL/GenBank/DDBJ databases">
        <authorList>
            <person name="Felsheim R."/>
        </authorList>
    </citation>
    <scope>NUCLEOTIDE SEQUENCE [LARGE SCALE GENOMIC DNA]</scope>
    <source>
        <strain evidence="2">IrR/Munich</strain>
    </source>
</reference>
<organism evidence="1 2">
    <name type="scientific">Rickettsia monacensis</name>
    <dbReference type="NCBI Taxonomy" id="109232"/>
    <lineage>
        <taxon>Bacteria</taxon>
        <taxon>Pseudomonadati</taxon>
        <taxon>Pseudomonadota</taxon>
        <taxon>Alphaproteobacteria</taxon>
        <taxon>Rickettsiales</taxon>
        <taxon>Rickettsiaceae</taxon>
        <taxon>Rickettsieae</taxon>
        <taxon>Rickettsia</taxon>
        <taxon>spotted fever group</taxon>
    </lineage>
</organism>
<evidence type="ECO:0000313" key="2">
    <source>
        <dbReference type="Proteomes" id="UP000018149"/>
    </source>
</evidence>
<evidence type="ECO:0000313" key="1">
    <source>
        <dbReference type="EMBL" id="CEO17846.1"/>
    </source>
</evidence>
<proteinExistence type="predicted"/>
<dbReference type="AlphaFoldDB" id="A0A0B7J174"/>
<protein>
    <submittedName>
        <fullName evidence="1">Uncharacterized protein</fullName>
    </submittedName>
</protein>
<dbReference type="KEGG" id="rmc:RMONA_07475"/>
<dbReference type="RefSeq" id="WP_023508077.1">
    <property type="nucleotide sequence ID" value="NZ_LN794217.1"/>
</dbReference>
<dbReference type="Proteomes" id="UP000018149">
    <property type="component" value="Chromosome I"/>
</dbReference>
<dbReference type="STRING" id="109232.RMONA_07475"/>
<gene>
    <name evidence="1" type="ORF">RMONA_07475</name>
</gene>
<sequence length="128" mass="14942">MSKKQKLLDKFGSVYIDFVRDGVLTQMLGILNNTTKANKILAQKVNEISNESKEIIEIIVQETLDRCLHYTLFMLQEYEDEMALIMYDEDHNQYSLAEISDGLCGELYSEDGWIAKYSKYPNWKTIEK</sequence>
<dbReference type="HOGENOM" id="CLU_162475_0_0_5"/>
<keyword evidence="2" id="KW-1185">Reference proteome</keyword>
<accession>A0A0B7J174</accession>
<reference evidence="1 2" key="1">
    <citation type="submission" date="2015-01" db="EMBL/GenBank/DDBJ databases">
        <title>Draft genome sequence of Rickettsia monacensis strain IrR/Munich.</title>
        <authorList>
            <person name="Felsheim R.F."/>
            <person name="Johnson S.L."/>
            <person name="Kurtti T.J."/>
            <person name="Munderloh U.G."/>
        </authorList>
    </citation>
    <scope>NUCLEOTIDE SEQUENCE [LARGE SCALE GENOMIC DNA]</scope>
    <source>
        <strain evidence="1 2">IrR/Munich</strain>
    </source>
</reference>